<keyword evidence="4 7" id="KW-1133">Transmembrane helix</keyword>
<dbReference type="PANTHER" id="PTHR30294">
    <property type="entry name" value="MEMBRANE COMPONENT OF ABC TRANSPORTER YHHJ-RELATED"/>
    <property type="match status" value="1"/>
</dbReference>
<dbReference type="Pfam" id="PF12679">
    <property type="entry name" value="ABC2_membrane_2"/>
    <property type="match status" value="1"/>
</dbReference>
<feature type="transmembrane region" description="Helical" evidence="7">
    <location>
        <begin position="917"/>
        <end position="937"/>
    </location>
</feature>
<feature type="transmembrane region" description="Helical" evidence="7">
    <location>
        <begin position="92"/>
        <end position="117"/>
    </location>
</feature>
<evidence type="ECO:0000256" key="4">
    <source>
        <dbReference type="ARBA" id="ARBA00022989"/>
    </source>
</evidence>
<feature type="domain" description="ABC-type uncharacterised transport system" evidence="8">
    <location>
        <begin position="568"/>
        <end position="871"/>
    </location>
</feature>
<keyword evidence="5 7" id="KW-0472">Membrane</keyword>
<keyword evidence="2" id="KW-1003">Cell membrane</keyword>
<evidence type="ECO:0000259" key="9">
    <source>
        <dbReference type="Pfam" id="PF23357"/>
    </source>
</evidence>
<dbReference type="Pfam" id="PF23357">
    <property type="entry name" value="DUF7088"/>
    <property type="match status" value="1"/>
</dbReference>
<evidence type="ECO:0000259" key="8">
    <source>
        <dbReference type="Pfam" id="PF09822"/>
    </source>
</evidence>
<feature type="transmembrane region" description="Helical" evidence="7">
    <location>
        <begin position="129"/>
        <end position="151"/>
    </location>
</feature>
<dbReference type="InterPro" id="IPR055396">
    <property type="entry name" value="DUF7088"/>
</dbReference>
<dbReference type="RefSeq" id="WP_201328139.1">
    <property type="nucleotide sequence ID" value="NZ_AP017470.1"/>
</dbReference>
<feature type="domain" description="DUF7088" evidence="9">
    <location>
        <begin position="274"/>
        <end position="385"/>
    </location>
</feature>
<evidence type="ECO:0000256" key="1">
    <source>
        <dbReference type="ARBA" id="ARBA00004651"/>
    </source>
</evidence>
<evidence type="ECO:0000313" key="11">
    <source>
        <dbReference type="Proteomes" id="UP000595564"/>
    </source>
</evidence>
<keyword evidence="3 7" id="KW-0812">Transmembrane</keyword>
<evidence type="ECO:0000313" key="10">
    <source>
        <dbReference type="EMBL" id="BBB31807.1"/>
    </source>
</evidence>
<feature type="transmembrane region" description="Helical" evidence="7">
    <location>
        <begin position="211"/>
        <end position="229"/>
    </location>
</feature>
<proteinExistence type="predicted"/>
<evidence type="ECO:0000256" key="7">
    <source>
        <dbReference type="SAM" id="Phobius"/>
    </source>
</evidence>
<feature type="compositionally biased region" description="Basic and acidic residues" evidence="6">
    <location>
        <begin position="812"/>
        <end position="822"/>
    </location>
</feature>
<feature type="transmembrane region" description="Helical" evidence="7">
    <location>
        <begin position="241"/>
        <end position="261"/>
    </location>
</feature>
<feature type="transmembrane region" description="Helical" evidence="7">
    <location>
        <begin position="20"/>
        <end position="41"/>
    </location>
</feature>
<organism evidence="10 11">
    <name type="scientific">Thermotomaculum hydrothermale</name>
    <dbReference type="NCBI Taxonomy" id="981385"/>
    <lineage>
        <taxon>Bacteria</taxon>
        <taxon>Pseudomonadati</taxon>
        <taxon>Acidobacteriota</taxon>
        <taxon>Holophagae</taxon>
        <taxon>Thermotomaculales</taxon>
        <taxon>Thermotomaculaceae</taxon>
        <taxon>Thermotomaculum</taxon>
    </lineage>
</organism>
<accession>A0A7R6PKG5</accession>
<feature type="transmembrane region" description="Helical" evidence="7">
    <location>
        <begin position="53"/>
        <end position="71"/>
    </location>
</feature>
<name>A0A7R6PKG5_9BACT</name>
<evidence type="ECO:0000256" key="5">
    <source>
        <dbReference type="ARBA" id="ARBA00023136"/>
    </source>
</evidence>
<feature type="transmembrane region" description="Helical" evidence="7">
    <location>
        <begin position="158"/>
        <end position="181"/>
    </location>
</feature>
<evidence type="ECO:0000256" key="2">
    <source>
        <dbReference type="ARBA" id="ARBA00022475"/>
    </source>
</evidence>
<evidence type="ECO:0000256" key="3">
    <source>
        <dbReference type="ARBA" id="ARBA00022692"/>
    </source>
</evidence>
<dbReference type="Pfam" id="PF09822">
    <property type="entry name" value="ABC_transp_aux"/>
    <property type="match status" value="1"/>
</dbReference>
<dbReference type="GO" id="GO:0140359">
    <property type="term" value="F:ABC-type transporter activity"/>
    <property type="evidence" value="ECO:0007669"/>
    <property type="project" value="InterPro"/>
</dbReference>
<dbReference type="KEGG" id="thyd:TTHT_0169"/>
<sequence>MKVWTIAKREFKNYFVSPVAYIVIGVFLVVVGWFFFSTFFIYNQASLRKLFDLFPYVLAFIIPAITMRLFAEEKAQGTIETLKTLPFNDFEIVFGKFLGAFFFSIVMLLPTLSYVIFVSRIGDLDGGAVFGGYLGSILLVTSFIAIGIFASSITKNQVVSFIIATLISNFLVLLKAFLVVLPESLVTFFRVLSVSYHFDNFAKGIVDSRDIVYFLSLVVIFIVATIEVLREKDVKKEKKILASSTARIALYLVLLIVLNIAENASSTFRFDLTQNKIYSLSKVSKDSVKQLVEPMTVKVFFSKNLPAPYNGIEQYLKDLLEEYSIYGGDKFNYQFYDLSSKEGEVTEKLKQNEELAQNYGISPVQIQVVEHDEVKFQKAYMGLVIICGDLVEKIPAITSPNGIEYRITSKIVKINNKINRFLSLKGNIKVTLYLSKSLERIGKYMGLGDLAGLESTVDSLVGELNKQNYGKLEFETVDPLKVKVDEKLIKNGRVLDLRWKPFMSPEGKVEGGEGFIGLTVQYQNEIEGVPVIKVVNIPIIGPQYKLANKDELKNSLTAAIDSVLNLNEKIGYVVSNGAVSPYGFGQNEGDVASNFFNLLGENYKVVTLNLKDDNLNEVNALIVPGIKEKLSDYELYKLDQFIMSGKPVLFLVDNFAEQKARNMMGVPQLKAIDTGLDKLLLHYGIDVRKSIVMDKNCFKQKLPQALGGGEQKIYYAPVIKNENINHKLPYLENLKGFIVLLNSPVLPEKGKLSKDTKAEILFKSSKDSWIQSGFIALNPMFIQPPAKASDFKQQPLAVQLTGKLTSFFKGKPIPEKPDEGKEKVKKKEKQKSIVKNIESENAKLDSTDNAKMIVFGTSAIIKNNFIDRDGMGPNSMLMLNSLDYLTGRIEFAKMRSKAQFYNPLKETTPSQRAFIKWFNIAGLAILVAIFGLIVWFLRRKKMEKIKEIFA</sequence>
<reference evidence="10 11" key="1">
    <citation type="journal article" date="2012" name="Extremophiles">
        <title>Thermotomaculum hydrothermale gen. nov., sp. nov., a novel heterotrophic thermophile within the phylum Acidobacteria from a deep-sea hydrothermal vent chimney in the Southern Okinawa Trough.</title>
        <authorList>
            <person name="Izumi H."/>
            <person name="Nunoura T."/>
            <person name="Miyazaki M."/>
            <person name="Mino S."/>
            <person name="Toki T."/>
            <person name="Takai K."/>
            <person name="Sako Y."/>
            <person name="Sawabe T."/>
            <person name="Nakagawa S."/>
        </authorList>
    </citation>
    <scope>NUCLEOTIDE SEQUENCE [LARGE SCALE GENOMIC DNA]</scope>
    <source>
        <strain evidence="10 11">AC55</strain>
    </source>
</reference>
<gene>
    <name evidence="10" type="ORF">TTHT_0169</name>
</gene>
<dbReference type="InterPro" id="IPR019196">
    <property type="entry name" value="ABC_transp_unknown"/>
</dbReference>
<dbReference type="GO" id="GO:0005886">
    <property type="term" value="C:plasma membrane"/>
    <property type="evidence" value="ECO:0007669"/>
    <property type="project" value="UniProtKB-SubCell"/>
</dbReference>
<comment type="subcellular location">
    <subcellularLocation>
        <location evidence="1">Cell membrane</location>
        <topology evidence="1">Multi-pass membrane protein</topology>
    </subcellularLocation>
</comment>
<dbReference type="PANTHER" id="PTHR30294:SF29">
    <property type="entry name" value="MULTIDRUG ABC TRANSPORTER PERMEASE YBHS-RELATED"/>
    <property type="match status" value="1"/>
</dbReference>
<dbReference type="EMBL" id="AP017470">
    <property type="protein sequence ID" value="BBB31807.1"/>
    <property type="molecule type" value="Genomic_DNA"/>
</dbReference>
<dbReference type="Proteomes" id="UP000595564">
    <property type="component" value="Chromosome"/>
</dbReference>
<keyword evidence="11" id="KW-1185">Reference proteome</keyword>
<dbReference type="AlphaFoldDB" id="A0A7R6PKG5"/>
<dbReference type="InterPro" id="IPR051449">
    <property type="entry name" value="ABC-2_transporter_component"/>
</dbReference>
<evidence type="ECO:0000256" key="6">
    <source>
        <dbReference type="SAM" id="MobiDB-lite"/>
    </source>
</evidence>
<protein>
    <submittedName>
        <fullName evidence="10">Antibiotic transport system permease protein</fullName>
    </submittedName>
</protein>
<feature type="region of interest" description="Disordered" evidence="6">
    <location>
        <begin position="811"/>
        <end position="830"/>
    </location>
</feature>